<organism evidence="2 3">
    <name type="scientific">Ceratodon purpureus</name>
    <name type="common">Fire moss</name>
    <name type="synonym">Dicranum purpureum</name>
    <dbReference type="NCBI Taxonomy" id="3225"/>
    <lineage>
        <taxon>Eukaryota</taxon>
        <taxon>Viridiplantae</taxon>
        <taxon>Streptophyta</taxon>
        <taxon>Embryophyta</taxon>
        <taxon>Bryophyta</taxon>
        <taxon>Bryophytina</taxon>
        <taxon>Bryopsida</taxon>
        <taxon>Dicranidae</taxon>
        <taxon>Pseudoditrichales</taxon>
        <taxon>Ditrichaceae</taxon>
        <taxon>Ceratodon</taxon>
    </lineage>
</organism>
<sequence length="89" mass="10166">MDLSAALWSDFPLEMMEQVLSYLLVPDLCRYCAVCKRWNRLMCDPRFGSLCVQNAAAKKEASLIAMRYNTHGTLVDWDLMVGNQVGRFS</sequence>
<dbReference type="Pfam" id="PF12937">
    <property type="entry name" value="F-box-like"/>
    <property type="match status" value="1"/>
</dbReference>
<comment type="caution">
    <text evidence="2">The sequence shown here is derived from an EMBL/GenBank/DDBJ whole genome shotgun (WGS) entry which is preliminary data.</text>
</comment>
<gene>
    <name evidence="2" type="ORF">KC19_6G067900</name>
</gene>
<protein>
    <recommendedName>
        <fullName evidence="1">F-box domain-containing protein</fullName>
    </recommendedName>
</protein>
<dbReference type="InterPro" id="IPR036047">
    <property type="entry name" value="F-box-like_dom_sf"/>
</dbReference>
<dbReference type="Proteomes" id="UP000822688">
    <property type="component" value="Chromosome 6"/>
</dbReference>
<feature type="domain" description="F-box" evidence="1">
    <location>
        <begin position="5"/>
        <end position="50"/>
    </location>
</feature>
<dbReference type="Gene3D" id="1.20.1280.50">
    <property type="match status" value="1"/>
</dbReference>
<dbReference type="SUPFAM" id="SSF81383">
    <property type="entry name" value="F-box domain"/>
    <property type="match status" value="1"/>
</dbReference>
<dbReference type="InterPro" id="IPR001810">
    <property type="entry name" value="F-box_dom"/>
</dbReference>
<keyword evidence="3" id="KW-1185">Reference proteome</keyword>
<evidence type="ECO:0000259" key="1">
    <source>
        <dbReference type="PROSITE" id="PS50181"/>
    </source>
</evidence>
<name>A0A8T0HI91_CERPU</name>
<dbReference type="SMART" id="SM00256">
    <property type="entry name" value="FBOX"/>
    <property type="match status" value="1"/>
</dbReference>
<evidence type="ECO:0000313" key="2">
    <source>
        <dbReference type="EMBL" id="KAG0569142.1"/>
    </source>
</evidence>
<accession>A0A8T0HI91</accession>
<dbReference type="EMBL" id="CM026427">
    <property type="protein sequence ID" value="KAG0569142.1"/>
    <property type="molecule type" value="Genomic_DNA"/>
</dbReference>
<reference evidence="2 3" key="1">
    <citation type="submission" date="2020-06" db="EMBL/GenBank/DDBJ databases">
        <title>WGS assembly of Ceratodon purpureus strain R40.</title>
        <authorList>
            <person name="Carey S.B."/>
            <person name="Jenkins J."/>
            <person name="Shu S."/>
            <person name="Lovell J.T."/>
            <person name="Sreedasyam A."/>
            <person name="Maumus F."/>
            <person name="Tiley G.P."/>
            <person name="Fernandez-Pozo N."/>
            <person name="Barry K."/>
            <person name="Chen C."/>
            <person name="Wang M."/>
            <person name="Lipzen A."/>
            <person name="Daum C."/>
            <person name="Saski C.A."/>
            <person name="Payton A.C."/>
            <person name="Mcbreen J.C."/>
            <person name="Conrad R.E."/>
            <person name="Kollar L.M."/>
            <person name="Olsson S."/>
            <person name="Huttunen S."/>
            <person name="Landis J.B."/>
            <person name="Wickett N.J."/>
            <person name="Johnson M.G."/>
            <person name="Rensing S.A."/>
            <person name="Grimwood J."/>
            <person name="Schmutz J."/>
            <person name="Mcdaniel S.F."/>
        </authorList>
    </citation>
    <scope>NUCLEOTIDE SEQUENCE [LARGE SCALE GENOMIC DNA]</scope>
    <source>
        <strain evidence="2 3">R40</strain>
    </source>
</reference>
<dbReference type="PROSITE" id="PS50181">
    <property type="entry name" value="FBOX"/>
    <property type="match status" value="1"/>
</dbReference>
<proteinExistence type="predicted"/>
<evidence type="ECO:0000313" key="3">
    <source>
        <dbReference type="Proteomes" id="UP000822688"/>
    </source>
</evidence>
<dbReference type="AlphaFoldDB" id="A0A8T0HI91"/>